<dbReference type="EMBL" id="BMAU01021363">
    <property type="protein sequence ID" value="GFY23302.1"/>
    <property type="molecule type" value="Genomic_DNA"/>
</dbReference>
<dbReference type="Proteomes" id="UP000887159">
    <property type="component" value="Unassembled WGS sequence"/>
</dbReference>
<keyword evidence="2" id="KW-1185">Reference proteome</keyword>
<dbReference type="AlphaFoldDB" id="A0A8X6VVI3"/>
<comment type="caution">
    <text evidence="1">The sequence shown here is derived from an EMBL/GenBank/DDBJ whole genome shotgun (WGS) entry which is preliminary data.</text>
</comment>
<reference evidence="1" key="1">
    <citation type="submission" date="2020-08" db="EMBL/GenBank/DDBJ databases">
        <title>Multicomponent nature underlies the extraordinary mechanical properties of spider dragline silk.</title>
        <authorList>
            <person name="Kono N."/>
            <person name="Nakamura H."/>
            <person name="Mori M."/>
            <person name="Yoshida Y."/>
            <person name="Ohtoshi R."/>
            <person name="Malay A.D."/>
            <person name="Moran D.A.P."/>
            <person name="Tomita M."/>
            <person name="Numata K."/>
            <person name="Arakawa K."/>
        </authorList>
    </citation>
    <scope>NUCLEOTIDE SEQUENCE</scope>
</reference>
<protein>
    <submittedName>
        <fullName evidence="1">Uncharacterized protein</fullName>
    </submittedName>
</protein>
<name>A0A8X6VVI3_TRICX</name>
<evidence type="ECO:0000313" key="1">
    <source>
        <dbReference type="EMBL" id="GFY23302.1"/>
    </source>
</evidence>
<organism evidence="1 2">
    <name type="scientific">Trichonephila clavipes</name>
    <name type="common">Golden silk orbweaver</name>
    <name type="synonym">Nephila clavipes</name>
    <dbReference type="NCBI Taxonomy" id="2585209"/>
    <lineage>
        <taxon>Eukaryota</taxon>
        <taxon>Metazoa</taxon>
        <taxon>Ecdysozoa</taxon>
        <taxon>Arthropoda</taxon>
        <taxon>Chelicerata</taxon>
        <taxon>Arachnida</taxon>
        <taxon>Araneae</taxon>
        <taxon>Araneomorphae</taxon>
        <taxon>Entelegynae</taxon>
        <taxon>Araneoidea</taxon>
        <taxon>Nephilidae</taxon>
        <taxon>Trichonephila</taxon>
    </lineage>
</organism>
<evidence type="ECO:0000313" key="2">
    <source>
        <dbReference type="Proteomes" id="UP000887159"/>
    </source>
</evidence>
<proteinExistence type="predicted"/>
<gene>
    <name evidence="1" type="ORF">TNCV_3939981</name>
</gene>
<accession>A0A8X6VVI3</accession>
<sequence>MGSSPNTTEDLPCRGATLKLSWHALKWCSSLKSGVPDRVSSLSEVHHYEVSSIKMRVQHSGGGGEDKVVVVIIG</sequence>